<keyword evidence="2" id="KW-1133">Transmembrane helix</keyword>
<organism evidence="4 5">
    <name type="scientific">Natronorubrum texcoconense</name>
    <dbReference type="NCBI Taxonomy" id="1095776"/>
    <lineage>
        <taxon>Archaea</taxon>
        <taxon>Methanobacteriati</taxon>
        <taxon>Methanobacteriota</taxon>
        <taxon>Stenosarchaea group</taxon>
        <taxon>Halobacteria</taxon>
        <taxon>Halobacteriales</taxon>
        <taxon>Natrialbaceae</taxon>
        <taxon>Natronorubrum</taxon>
    </lineage>
</organism>
<feature type="domain" description="DUF8060" evidence="3">
    <location>
        <begin position="1"/>
        <end position="118"/>
    </location>
</feature>
<sequence length="120" mass="12936">MTDTPTKPETPLETDAEQVTDQPDQQTAARTPGPESAAGTDAVLDPDSERIKRYLAWGALGVCSLLAVFALIQFYGSATDAIDLWVDPKYQPLMRAAFNLVVLLASLIGVSLLVSELSER</sequence>
<feature type="transmembrane region" description="Helical" evidence="2">
    <location>
        <begin position="54"/>
        <end position="76"/>
    </location>
</feature>
<gene>
    <name evidence="4" type="ORF">SAMN04515672_0521</name>
</gene>
<evidence type="ECO:0000256" key="1">
    <source>
        <dbReference type="SAM" id="MobiDB-lite"/>
    </source>
</evidence>
<keyword evidence="2" id="KW-0812">Transmembrane</keyword>
<feature type="compositionally biased region" description="Polar residues" evidence="1">
    <location>
        <begin position="19"/>
        <end position="29"/>
    </location>
</feature>
<dbReference type="EMBL" id="FNFE01000001">
    <property type="protein sequence ID" value="SDJ42527.1"/>
    <property type="molecule type" value="Genomic_DNA"/>
</dbReference>
<dbReference type="STRING" id="1095776.SAMN04515672_0521"/>
<reference evidence="5" key="1">
    <citation type="submission" date="2016-10" db="EMBL/GenBank/DDBJ databases">
        <authorList>
            <person name="Varghese N."/>
            <person name="Submissions S."/>
        </authorList>
    </citation>
    <scope>NUCLEOTIDE SEQUENCE [LARGE SCALE GENOMIC DNA]</scope>
    <source>
        <strain evidence="5">B4,CECT 8067,JCM 17497</strain>
    </source>
</reference>
<feature type="transmembrane region" description="Helical" evidence="2">
    <location>
        <begin position="96"/>
        <end position="114"/>
    </location>
</feature>
<name>A0A1G8TM65_9EURY</name>
<dbReference type="AlphaFoldDB" id="A0A1G8TM65"/>
<dbReference type="InterPro" id="IPR058373">
    <property type="entry name" value="DUF8060"/>
</dbReference>
<evidence type="ECO:0000313" key="4">
    <source>
        <dbReference type="EMBL" id="SDJ42527.1"/>
    </source>
</evidence>
<dbReference type="Proteomes" id="UP000198882">
    <property type="component" value="Unassembled WGS sequence"/>
</dbReference>
<keyword evidence="2" id="KW-0472">Membrane</keyword>
<evidence type="ECO:0000256" key="2">
    <source>
        <dbReference type="SAM" id="Phobius"/>
    </source>
</evidence>
<dbReference type="OrthoDB" id="307104at2157"/>
<evidence type="ECO:0000259" key="3">
    <source>
        <dbReference type="Pfam" id="PF26256"/>
    </source>
</evidence>
<proteinExistence type="predicted"/>
<evidence type="ECO:0000313" key="5">
    <source>
        <dbReference type="Proteomes" id="UP000198882"/>
    </source>
</evidence>
<dbReference type="RefSeq" id="WP_090303050.1">
    <property type="nucleotide sequence ID" value="NZ_FNFE01000001.1"/>
</dbReference>
<dbReference type="Pfam" id="PF26256">
    <property type="entry name" value="DUF8060"/>
    <property type="match status" value="1"/>
</dbReference>
<keyword evidence="5" id="KW-1185">Reference proteome</keyword>
<accession>A0A1G8TM65</accession>
<protein>
    <recommendedName>
        <fullName evidence="3">DUF8060 domain-containing protein</fullName>
    </recommendedName>
</protein>
<feature type="region of interest" description="Disordered" evidence="1">
    <location>
        <begin position="1"/>
        <end position="44"/>
    </location>
</feature>